<accession>A0A379S3X6</accession>
<gene>
    <name evidence="1" type="ORF">NCTC7295_02626</name>
</gene>
<proteinExistence type="predicted"/>
<evidence type="ECO:0000313" key="2">
    <source>
        <dbReference type="Proteomes" id="UP000254124"/>
    </source>
</evidence>
<evidence type="ECO:0000313" key="1">
    <source>
        <dbReference type="EMBL" id="SUG14972.1"/>
    </source>
</evidence>
<reference evidence="1 2" key="1">
    <citation type="submission" date="2018-06" db="EMBL/GenBank/DDBJ databases">
        <authorList>
            <consortium name="Pathogen Informatics"/>
            <person name="Doyle S."/>
        </authorList>
    </citation>
    <scope>NUCLEOTIDE SEQUENCE [LARGE SCALE GENOMIC DNA]</scope>
    <source>
        <strain evidence="1 2">NCTC7295</strain>
    </source>
</reference>
<sequence>MISSNIQAECIIAHVNAKFTPWDDSNLKKWQSLGFESLNHYLTYNAMNNTMAGARGFDELFHILEIVT</sequence>
<name>A0A379S3X6_SALER</name>
<organism evidence="1 2">
    <name type="scientific">Salmonella enterica subsp. arizonae</name>
    <dbReference type="NCBI Taxonomy" id="59203"/>
    <lineage>
        <taxon>Bacteria</taxon>
        <taxon>Pseudomonadati</taxon>
        <taxon>Pseudomonadota</taxon>
        <taxon>Gammaproteobacteria</taxon>
        <taxon>Enterobacterales</taxon>
        <taxon>Enterobacteriaceae</taxon>
        <taxon>Salmonella</taxon>
    </lineage>
</organism>
<dbReference type="AlphaFoldDB" id="A0A379S3X6"/>
<dbReference type="EMBL" id="UGWZ01000001">
    <property type="protein sequence ID" value="SUG14972.1"/>
    <property type="molecule type" value="Genomic_DNA"/>
</dbReference>
<protein>
    <submittedName>
        <fullName evidence="1">Uncharacterized protein</fullName>
    </submittedName>
</protein>
<dbReference type="Proteomes" id="UP000254124">
    <property type="component" value="Unassembled WGS sequence"/>
</dbReference>